<keyword evidence="1" id="KW-0378">Hydrolase</keyword>
<dbReference type="InParanoid" id="A0A4R6QPN9"/>
<dbReference type="Pfam" id="PF00857">
    <property type="entry name" value="Isochorismatase"/>
    <property type="match status" value="1"/>
</dbReference>
<evidence type="ECO:0000256" key="1">
    <source>
        <dbReference type="ARBA" id="ARBA00022801"/>
    </source>
</evidence>
<evidence type="ECO:0000313" key="5">
    <source>
        <dbReference type="Proteomes" id="UP000295361"/>
    </source>
</evidence>
<dbReference type="PANTHER" id="PTHR43540:SF6">
    <property type="entry name" value="ISOCHORISMATASE-LIKE DOMAIN-CONTAINING PROTEIN"/>
    <property type="match status" value="1"/>
</dbReference>
<keyword evidence="5" id="KW-1185">Reference proteome</keyword>
<keyword evidence="2" id="KW-0732">Signal</keyword>
<dbReference type="RefSeq" id="WP_133700275.1">
    <property type="nucleotide sequence ID" value="NZ_SNXS01000002.1"/>
</dbReference>
<evidence type="ECO:0000259" key="3">
    <source>
        <dbReference type="Pfam" id="PF00857"/>
    </source>
</evidence>
<dbReference type="GO" id="GO:0016787">
    <property type="term" value="F:hydrolase activity"/>
    <property type="evidence" value="ECO:0007669"/>
    <property type="project" value="UniProtKB-KW"/>
</dbReference>
<organism evidence="4 5">
    <name type="scientific">Roseateles toxinivorans</name>
    <dbReference type="NCBI Taxonomy" id="270368"/>
    <lineage>
        <taxon>Bacteria</taxon>
        <taxon>Pseudomonadati</taxon>
        <taxon>Pseudomonadota</taxon>
        <taxon>Betaproteobacteria</taxon>
        <taxon>Burkholderiales</taxon>
        <taxon>Sphaerotilaceae</taxon>
        <taxon>Roseateles</taxon>
    </lineage>
</organism>
<sequence>MALSPRFFSLLLAATCPVFAIAQDSRSAGQATRAKSALLVVDAQVGVVSGIWESTRVIANIETLVNKARAAGAPVVWVQHSDDDELKYGSESWKLAPNFVPSAAELVIHKKYNSSFANTDLDQRLKALGISRIVLAGAATNWCIRATAYATVDRGYNLALVSDAHSTESMKLPSGVSVAAGAIVAELNAVFEWISVPNVRTEVKKAVDIAF</sequence>
<dbReference type="EMBL" id="SNXS01000002">
    <property type="protein sequence ID" value="TDP72840.1"/>
    <property type="molecule type" value="Genomic_DNA"/>
</dbReference>
<evidence type="ECO:0000256" key="2">
    <source>
        <dbReference type="SAM" id="SignalP"/>
    </source>
</evidence>
<dbReference type="PANTHER" id="PTHR43540">
    <property type="entry name" value="PEROXYUREIDOACRYLATE/UREIDOACRYLATE AMIDOHYDROLASE-RELATED"/>
    <property type="match status" value="1"/>
</dbReference>
<name>A0A4R6QPN9_9BURK</name>
<dbReference type="Proteomes" id="UP000295361">
    <property type="component" value="Unassembled WGS sequence"/>
</dbReference>
<dbReference type="InterPro" id="IPR050272">
    <property type="entry name" value="Isochorismatase-like_hydrls"/>
</dbReference>
<proteinExistence type="predicted"/>
<dbReference type="InterPro" id="IPR036380">
    <property type="entry name" value="Isochorismatase-like_sf"/>
</dbReference>
<dbReference type="InterPro" id="IPR000868">
    <property type="entry name" value="Isochorismatase-like_dom"/>
</dbReference>
<feature type="domain" description="Isochorismatase-like" evidence="3">
    <location>
        <begin position="36"/>
        <end position="167"/>
    </location>
</feature>
<comment type="caution">
    <text evidence="4">The sequence shown here is derived from an EMBL/GenBank/DDBJ whole genome shotgun (WGS) entry which is preliminary data.</text>
</comment>
<gene>
    <name evidence="4" type="ORF">DES47_102586</name>
</gene>
<reference evidence="4 5" key="1">
    <citation type="submission" date="2019-03" db="EMBL/GenBank/DDBJ databases">
        <title>Genomic Encyclopedia of Type Strains, Phase IV (KMG-IV): sequencing the most valuable type-strain genomes for metagenomic binning, comparative biology and taxonomic classification.</title>
        <authorList>
            <person name="Goeker M."/>
        </authorList>
    </citation>
    <scope>NUCLEOTIDE SEQUENCE [LARGE SCALE GENOMIC DNA]</scope>
    <source>
        <strain evidence="4 5">DSM 16998</strain>
    </source>
</reference>
<dbReference type="Gene3D" id="3.40.50.850">
    <property type="entry name" value="Isochorismatase-like"/>
    <property type="match status" value="1"/>
</dbReference>
<feature type="chain" id="PRO_5020283420" evidence="2">
    <location>
        <begin position="21"/>
        <end position="211"/>
    </location>
</feature>
<dbReference type="SUPFAM" id="SSF52499">
    <property type="entry name" value="Isochorismatase-like hydrolases"/>
    <property type="match status" value="1"/>
</dbReference>
<dbReference type="FunCoup" id="A0A4R6QPN9">
    <property type="interactions" value="148"/>
</dbReference>
<accession>A0A4R6QPN9</accession>
<dbReference type="AlphaFoldDB" id="A0A4R6QPN9"/>
<dbReference type="OrthoDB" id="1157330at2"/>
<feature type="signal peptide" evidence="2">
    <location>
        <begin position="1"/>
        <end position="20"/>
    </location>
</feature>
<evidence type="ECO:0000313" key="4">
    <source>
        <dbReference type="EMBL" id="TDP72840.1"/>
    </source>
</evidence>
<protein>
    <submittedName>
        <fullName evidence="4">Nicotinamidase-related amidase</fullName>
    </submittedName>
</protein>